<dbReference type="PANTHER" id="PTHR39962">
    <property type="entry name" value="BLL4848 PROTEIN"/>
    <property type="match status" value="1"/>
</dbReference>
<dbReference type="GO" id="GO:0016787">
    <property type="term" value="F:hydrolase activity"/>
    <property type="evidence" value="ECO:0007669"/>
    <property type="project" value="UniProtKB-KW"/>
</dbReference>
<dbReference type="Proteomes" id="UP000655420">
    <property type="component" value="Unassembled WGS sequence"/>
</dbReference>
<evidence type="ECO:0000313" key="3">
    <source>
        <dbReference type="EMBL" id="MBK0398824.1"/>
    </source>
</evidence>
<dbReference type="AlphaFoldDB" id="A0A8J7M5I5"/>
<dbReference type="Pfam" id="PF06230">
    <property type="entry name" value="LpxI_C"/>
    <property type="match status" value="1"/>
</dbReference>
<keyword evidence="4" id="KW-1185">Reference proteome</keyword>
<dbReference type="PANTHER" id="PTHR39962:SF1">
    <property type="entry name" value="LPXI FAMILY PROTEIN"/>
    <property type="match status" value="1"/>
</dbReference>
<keyword evidence="3" id="KW-0378">Hydrolase</keyword>
<evidence type="ECO:0000259" key="1">
    <source>
        <dbReference type="Pfam" id="PF06230"/>
    </source>
</evidence>
<dbReference type="RefSeq" id="WP_200608475.1">
    <property type="nucleotide sequence ID" value="NZ_JAEHHL010000002.1"/>
</dbReference>
<comment type="caution">
    <text evidence="3">The sequence shown here is derived from an EMBL/GenBank/DDBJ whole genome shotgun (WGS) entry which is preliminary data.</text>
</comment>
<dbReference type="InterPro" id="IPR043167">
    <property type="entry name" value="LpxI_C_sf"/>
</dbReference>
<feature type="domain" description="LpxI N-terminal" evidence="2">
    <location>
        <begin position="17"/>
        <end position="143"/>
    </location>
</feature>
<dbReference type="EC" id="3.6.1.54" evidence="3"/>
<dbReference type="InterPro" id="IPR053174">
    <property type="entry name" value="LpxI"/>
</dbReference>
<name>A0A8J7M5I5_9RHOB</name>
<sequence>MAGAAGSGGQAGPPGCLAIIAGRGTLPQRLAEARREAGLPYLLIVFPGCEETWMAAHPIERHEFERAGRLFSALRRAGVETVVFAGAMNRPRLRPWRVDWTALRLLGRALRLLARGDDAMLRGFGAVFEERGLRLISPAEILGDELTLPRGALGRHAPSAADLKDAARAAAIVTALGPVDVGQGAVVARGLCLAVEAIEGTDLMLARIAELPAERRRAAPPPSGVLWKAPKPGQDRRFDLPTIGPATVEGAARAGLRGIVGAAGEIHLLDPQATREAADRLGLFVFGALPSDLAEGG</sequence>
<evidence type="ECO:0000313" key="4">
    <source>
        <dbReference type="Proteomes" id="UP000655420"/>
    </source>
</evidence>
<accession>A0A8J7M5I5</accession>
<dbReference type="Pfam" id="PF17930">
    <property type="entry name" value="LpxI_N"/>
    <property type="match status" value="1"/>
</dbReference>
<reference evidence="3" key="1">
    <citation type="submission" date="2020-12" db="EMBL/GenBank/DDBJ databases">
        <title>Bacterial taxonomy.</title>
        <authorList>
            <person name="Pan X."/>
        </authorList>
    </citation>
    <scope>NUCLEOTIDE SEQUENCE</scope>
    <source>
        <strain evidence="3">M0105</strain>
    </source>
</reference>
<dbReference type="EMBL" id="JAEHHL010000002">
    <property type="protein sequence ID" value="MBK0398824.1"/>
    <property type="molecule type" value="Genomic_DNA"/>
</dbReference>
<evidence type="ECO:0000259" key="2">
    <source>
        <dbReference type="Pfam" id="PF17930"/>
    </source>
</evidence>
<dbReference type="InterPro" id="IPR041255">
    <property type="entry name" value="LpxI_N"/>
</dbReference>
<protein>
    <submittedName>
        <fullName evidence="3">UDP-2,3-diacylglucosamine diphosphatase LpxI</fullName>
        <ecNumber evidence="3">3.6.1.54</ecNumber>
    </submittedName>
</protein>
<proteinExistence type="predicted"/>
<feature type="domain" description="LpxI C-terminal" evidence="1">
    <location>
        <begin position="149"/>
        <end position="285"/>
    </location>
</feature>
<dbReference type="Gene3D" id="3.40.140.80">
    <property type="match status" value="1"/>
</dbReference>
<dbReference type="Gene3D" id="3.40.50.20">
    <property type="match status" value="1"/>
</dbReference>
<organism evidence="3 4">
    <name type="scientific">Thermohalobaculum xanthum</name>
    <dbReference type="NCBI Taxonomy" id="2753746"/>
    <lineage>
        <taxon>Bacteria</taxon>
        <taxon>Pseudomonadati</taxon>
        <taxon>Pseudomonadota</taxon>
        <taxon>Alphaproteobacteria</taxon>
        <taxon>Rhodobacterales</taxon>
        <taxon>Paracoccaceae</taxon>
        <taxon>Thermohalobaculum</taxon>
    </lineage>
</organism>
<gene>
    <name evidence="3" type="primary">lpxI</name>
    <name evidence="3" type="ORF">H0I76_06460</name>
</gene>
<dbReference type="InterPro" id="IPR010415">
    <property type="entry name" value="LpxI_C"/>
</dbReference>